<proteinExistence type="predicted"/>
<keyword evidence="3" id="KW-1185">Reference proteome</keyword>
<dbReference type="VEuPathDB" id="FungiDB:FVEG_16092"/>
<organism evidence="2 3">
    <name type="scientific">Gibberella moniliformis (strain M3125 / FGSC 7600)</name>
    <name type="common">Maize ear and stalk rot fungus</name>
    <name type="synonym">Fusarium verticillioides</name>
    <dbReference type="NCBI Taxonomy" id="334819"/>
    <lineage>
        <taxon>Eukaryota</taxon>
        <taxon>Fungi</taxon>
        <taxon>Dikarya</taxon>
        <taxon>Ascomycota</taxon>
        <taxon>Pezizomycotina</taxon>
        <taxon>Sordariomycetes</taxon>
        <taxon>Hypocreomycetidae</taxon>
        <taxon>Hypocreales</taxon>
        <taxon>Nectriaceae</taxon>
        <taxon>Fusarium</taxon>
        <taxon>Fusarium fujikuroi species complex</taxon>
    </lineage>
</organism>
<accession>W7MI49</accession>
<evidence type="ECO:0000256" key="1">
    <source>
        <dbReference type="SAM" id="MobiDB-lite"/>
    </source>
</evidence>
<gene>
    <name evidence="2" type="ORF">FVEG_16092</name>
</gene>
<dbReference type="AlphaFoldDB" id="W7MI49"/>
<protein>
    <submittedName>
        <fullName evidence="2">Uncharacterized protein</fullName>
    </submittedName>
</protein>
<dbReference type="Proteomes" id="UP000009096">
    <property type="component" value="Chromosome 8"/>
</dbReference>
<dbReference type="RefSeq" id="XP_018753441.1">
    <property type="nucleotide sequence ID" value="XM_018905333.1"/>
</dbReference>
<name>W7MI49_GIBM7</name>
<dbReference type="EMBL" id="DS022250">
    <property type="protein sequence ID" value="EWG47250.1"/>
    <property type="molecule type" value="Genomic_DNA"/>
</dbReference>
<reference evidence="2 3" key="1">
    <citation type="journal article" date="2010" name="Nature">
        <title>Comparative genomics reveals mobile pathogenicity chromosomes in Fusarium.</title>
        <authorList>
            <person name="Ma L.J."/>
            <person name="van der Does H.C."/>
            <person name="Borkovich K.A."/>
            <person name="Coleman J.J."/>
            <person name="Daboussi M.J."/>
            <person name="Di Pietro A."/>
            <person name="Dufresne M."/>
            <person name="Freitag M."/>
            <person name="Grabherr M."/>
            <person name="Henrissat B."/>
            <person name="Houterman P.M."/>
            <person name="Kang S."/>
            <person name="Shim W.B."/>
            <person name="Woloshuk C."/>
            <person name="Xie X."/>
            <person name="Xu J.R."/>
            <person name="Antoniw J."/>
            <person name="Baker S.E."/>
            <person name="Bluhm B.H."/>
            <person name="Breakspear A."/>
            <person name="Brown D.W."/>
            <person name="Butchko R.A."/>
            <person name="Chapman S."/>
            <person name="Coulson R."/>
            <person name="Coutinho P.M."/>
            <person name="Danchin E.G."/>
            <person name="Diener A."/>
            <person name="Gale L.R."/>
            <person name="Gardiner D.M."/>
            <person name="Goff S."/>
            <person name="Hammond-Kosack K.E."/>
            <person name="Hilburn K."/>
            <person name="Hua-Van A."/>
            <person name="Jonkers W."/>
            <person name="Kazan K."/>
            <person name="Kodira C.D."/>
            <person name="Koehrsen M."/>
            <person name="Kumar L."/>
            <person name="Lee Y.H."/>
            <person name="Li L."/>
            <person name="Manners J.M."/>
            <person name="Miranda-Saavedra D."/>
            <person name="Mukherjee M."/>
            <person name="Park G."/>
            <person name="Park J."/>
            <person name="Park S.Y."/>
            <person name="Proctor R.H."/>
            <person name="Regev A."/>
            <person name="Ruiz-Roldan M.C."/>
            <person name="Sain D."/>
            <person name="Sakthikumar S."/>
            <person name="Sykes S."/>
            <person name="Schwartz D.C."/>
            <person name="Turgeon B.G."/>
            <person name="Wapinski I."/>
            <person name="Yoder O."/>
            <person name="Young S."/>
            <person name="Zeng Q."/>
            <person name="Zhou S."/>
            <person name="Galagan J."/>
            <person name="Cuomo C.A."/>
            <person name="Kistler H.C."/>
            <person name="Rep M."/>
        </authorList>
    </citation>
    <scope>NUCLEOTIDE SEQUENCE [LARGE SCALE GENOMIC DNA]</scope>
    <source>
        <strain evidence="3">M3125 / FGSC 7600</strain>
    </source>
</reference>
<feature type="region of interest" description="Disordered" evidence="1">
    <location>
        <begin position="1"/>
        <end position="34"/>
    </location>
</feature>
<dbReference type="GeneID" id="30072968"/>
<evidence type="ECO:0000313" key="2">
    <source>
        <dbReference type="EMBL" id="EWG47250.1"/>
    </source>
</evidence>
<dbReference type="EMBL" id="CM000585">
    <property type="protein sequence ID" value="EWG47250.1"/>
    <property type="molecule type" value="Genomic_DNA"/>
</dbReference>
<dbReference type="KEGG" id="fvr:FVEG_16092"/>
<evidence type="ECO:0000313" key="3">
    <source>
        <dbReference type="Proteomes" id="UP000009096"/>
    </source>
</evidence>
<feature type="compositionally biased region" description="Polar residues" evidence="1">
    <location>
        <begin position="1"/>
        <end position="12"/>
    </location>
</feature>
<sequence length="63" mass="6878">MNRSRGNSSATVLPSRQTPSPRQPPVPSYSDAMGGGVQHFLKHLRLTQSECGGVQIERVWMGV</sequence>